<dbReference type="GeneID" id="36397166"/>
<reference evidence="2" key="1">
    <citation type="submission" date="2014-09" db="EMBL/GenBank/DDBJ databases">
        <authorList>
            <person name="Sharma Rahul"/>
            <person name="Thines Marco"/>
        </authorList>
    </citation>
    <scope>NUCLEOTIDE SEQUENCE [LARGE SCALE GENOMIC DNA]</scope>
</reference>
<dbReference type="RefSeq" id="XP_024582209.1">
    <property type="nucleotide sequence ID" value="XM_024716629.1"/>
</dbReference>
<dbReference type="AlphaFoldDB" id="A0A0P1ATX3"/>
<dbReference type="Proteomes" id="UP000054928">
    <property type="component" value="Unassembled WGS sequence"/>
</dbReference>
<dbReference type="EMBL" id="CCYD01001640">
    <property type="protein sequence ID" value="CEG45840.1"/>
    <property type="molecule type" value="Genomic_DNA"/>
</dbReference>
<evidence type="ECO:0000313" key="2">
    <source>
        <dbReference type="Proteomes" id="UP000054928"/>
    </source>
</evidence>
<keyword evidence="2" id="KW-1185">Reference proteome</keyword>
<proteinExistence type="predicted"/>
<organism evidence="1 2">
    <name type="scientific">Plasmopara halstedii</name>
    <name type="common">Downy mildew of sunflower</name>
    <dbReference type="NCBI Taxonomy" id="4781"/>
    <lineage>
        <taxon>Eukaryota</taxon>
        <taxon>Sar</taxon>
        <taxon>Stramenopiles</taxon>
        <taxon>Oomycota</taxon>
        <taxon>Peronosporomycetes</taxon>
        <taxon>Peronosporales</taxon>
        <taxon>Peronosporaceae</taxon>
        <taxon>Plasmopara</taxon>
    </lineage>
</organism>
<accession>A0A0P1ATX3</accession>
<evidence type="ECO:0000313" key="1">
    <source>
        <dbReference type="EMBL" id="CEG45840.1"/>
    </source>
</evidence>
<name>A0A0P1ATX3_PLAHL</name>
<sequence>MIDFCSFVSIETFALKYRKTAGAPQDNMVDTDFFARYNLRSQNFLRCLLSSSRKYLILRIYSSALRQLR</sequence>
<protein>
    <submittedName>
        <fullName evidence="1">Uncharacterized protein</fullName>
    </submittedName>
</protein>